<organism evidence="1 2">
    <name type="scientific">Staphylococcus cohnii</name>
    <dbReference type="NCBI Taxonomy" id="29382"/>
    <lineage>
        <taxon>Bacteria</taxon>
        <taxon>Bacillati</taxon>
        <taxon>Bacillota</taxon>
        <taxon>Bacilli</taxon>
        <taxon>Bacillales</taxon>
        <taxon>Staphylococcaceae</taxon>
        <taxon>Staphylococcus</taxon>
        <taxon>Staphylococcus cohnii species complex</taxon>
    </lineage>
</organism>
<evidence type="ECO:0008006" key="3">
    <source>
        <dbReference type="Google" id="ProtNLM"/>
    </source>
</evidence>
<dbReference type="InterPro" id="IPR038128">
    <property type="entry name" value="Gamma_PGA_hydro_sf"/>
</dbReference>
<dbReference type="Gene3D" id="3.40.630.100">
    <property type="entry name" value="Poly-gamma-glutamate hydrolase, zinc-binding motif"/>
    <property type="match status" value="1"/>
</dbReference>
<evidence type="ECO:0000313" key="2">
    <source>
        <dbReference type="Proteomes" id="UP000241208"/>
    </source>
</evidence>
<dbReference type="EMBL" id="PYZR01000110">
    <property type="protein sequence ID" value="PTF65819.1"/>
    <property type="molecule type" value="Genomic_DNA"/>
</dbReference>
<proteinExistence type="predicted"/>
<evidence type="ECO:0000313" key="1">
    <source>
        <dbReference type="EMBL" id="PTF65819.1"/>
    </source>
</evidence>
<dbReference type="Pfam" id="PF05908">
    <property type="entry name" value="Gamma_PGA_hydro"/>
    <property type="match status" value="1"/>
</dbReference>
<dbReference type="InterPro" id="IPR008585">
    <property type="entry name" value="Gamma_PGA_hydro"/>
</dbReference>
<comment type="caution">
    <text evidence="1">The sequence shown here is derived from an EMBL/GenBank/DDBJ whole genome shotgun (WGS) entry which is preliminary data.</text>
</comment>
<dbReference type="STRING" id="29382.BZ166_11850"/>
<sequence>MSDRFKSMTELMELTEENTDWIINTIERNSNVIITAIHGGAIEPATTELAELTAEKGGFDYFTFKAIRTKANAELHVTSRNYDEPKLMKMIANNPYAIAIHGCKGEDEIIYMGGKDEQLMDAMTEEFEKLGIDVRQAPSHMSGAHDDNIINCCKTEKGVQLELTSGIRKKLFENGRYNKKSRENSSNWTQFMYDFAQAIINATKNIA</sequence>
<protein>
    <recommendedName>
        <fullName evidence="3">Phage-related replication protein</fullName>
    </recommendedName>
</protein>
<dbReference type="Proteomes" id="UP000241208">
    <property type="component" value="Unassembled WGS sequence"/>
</dbReference>
<dbReference type="RefSeq" id="WP_107505260.1">
    <property type="nucleotide sequence ID" value="NZ_JABXWZ010000001.1"/>
</dbReference>
<gene>
    <name evidence="1" type="ORF">BUY34_09295</name>
</gene>
<name>A0A2T4LR46_9STAP</name>
<dbReference type="AlphaFoldDB" id="A0A2T4LR46"/>
<reference evidence="1 2" key="1">
    <citation type="journal article" date="2016" name="Front. Microbiol.">
        <title>Comprehensive Phylogenetic Analysis of Bovine Non-aureus Staphylococci Species Based on Whole-Genome Sequencing.</title>
        <authorList>
            <person name="Naushad S."/>
            <person name="Barkema H.W."/>
            <person name="Luby C."/>
            <person name="Condas L.A."/>
            <person name="Nobrega D.B."/>
            <person name="Carson D.A."/>
            <person name="De Buck J."/>
        </authorList>
    </citation>
    <scope>NUCLEOTIDE SEQUENCE [LARGE SCALE GENOMIC DNA]</scope>
    <source>
        <strain evidence="1 2">SNUC 3829</strain>
    </source>
</reference>
<accession>A0A2T4LR46</accession>